<gene>
    <name evidence="2" type="ORF">KIPB_013512</name>
</gene>
<name>A0A391NUG2_9EUKA</name>
<feature type="region of interest" description="Disordered" evidence="1">
    <location>
        <begin position="70"/>
        <end position="91"/>
    </location>
</feature>
<feature type="non-terminal residue" evidence="2">
    <location>
        <position position="191"/>
    </location>
</feature>
<organism evidence="2 3">
    <name type="scientific">Kipferlia bialata</name>
    <dbReference type="NCBI Taxonomy" id="797122"/>
    <lineage>
        <taxon>Eukaryota</taxon>
        <taxon>Metamonada</taxon>
        <taxon>Carpediemonas-like organisms</taxon>
        <taxon>Kipferlia</taxon>
    </lineage>
</organism>
<protein>
    <submittedName>
        <fullName evidence="2">Uncharacterized protein</fullName>
    </submittedName>
</protein>
<comment type="caution">
    <text evidence="2">The sequence shown here is derived from an EMBL/GenBank/DDBJ whole genome shotgun (WGS) entry which is preliminary data.</text>
</comment>
<sequence>MRQFISASKAGELAFQGKSWHKASDFFADAVEVEREISGSVKARIPPMYMHDVFLKAGLSGLLSLCPREDGEADAATDQSPPSPSSRNKTKGMACVSVMTRALAVIPSRSETYICRAIGSMLSGNLRVALGDLTRALESIPSTLHPAPECDRPGEGSDMCASLSPKSHGTMLKAAILTTRAVMKHLGNDFK</sequence>
<dbReference type="AlphaFoldDB" id="A0A391NUG2"/>
<accession>A0A391NUG2</accession>
<keyword evidence="3" id="KW-1185">Reference proteome</keyword>
<evidence type="ECO:0000313" key="2">
    <source>
        <dbReference type="EMBL" id="GCA64190.1"/>
    </source>
</evidence>
<proteinExistence type="predicted"/>
<dbReference type="EMBL" id="BDIP01006461">
    <property type="protein sequence ID" value="GCA64190.1"/>
    <property type="molecule type" value="Genomic_DNA"/>
</dbReference>
<evidence type="ECO:0000256" key="1">
    <source>
        <dbReference type="SAM" id="MobiDB-lite"/>
    </source>
</evidence>
<reference evidence="2 3" key="1">
    <citation type="journal article" date="2018" name="PLoS ONE">
        <title>The draft genome of Kipferlia bialata reveals reductive genome evolution in fornicate parasites.</title>
        <authorList>
            <person name="Tanifuji G."/>
            <person name="Takabayashi S."/>
            <person name="Kume K."/>
            <person name="Takagi M."/>
            <person name="Nakayama T."/>
            <person name="Kamikawa R."/>
            <person name="Inagaki Y."/>
            <person name="Hashimoto T."/>
        </authorList>
    </citation>
    <scope>NUCLEOTIDE SEQUENCE [LARGE SCALE GENOMIC DNA]</scope>
    <source>
        <strain evidence="2">NY0173</strain>
    </source>
</reference>
<dbReference type="Proteomes" id="UP000265618">
    <property type="component" value="Unassembled WGS sequence"/>
</dbReference>
<evidence type="ECO:0000313" key="3">
    <source>
        <dbReference type="Proteomes" id="UP000265618"/>
    </source>
</evidence>